<evidence type="ECO:0000313" key="3">
    <source>
        <dbReference type="Proteomes" id="UP000266841"/>
    </source>
</evidence>
<proteinExistence type="predicted"/>
<evidence type="ECO:0000313" key="2">
    <source>
        <dbReference type="EMBL" id="EJK66403.1"/>
    </source>
</evidence>
<protein>
    <submittedName>
        <fullName evidence="2">Uncharacterized protein</fullName>
    </submittedName>
</protein>
<dbReference type="AlphaFoldDB" id="K0SJF6"/>
<reference evidence="2 3" key="1">
    <citation type="journal article" date="2012" name="Genome Biol.">
        <title>Genome and low-iron response of an oceanic diatom adapted to chronic iron limitation.</title>
        <authorList>
            <person name="Lommer M."/>
            <person name="Specht M."/>
            <person name="Roy A.S."/>
            <person name="Kraemer L."/>
            <person name="Andreson R."/>
            <person name="Gutowska M.A."/>
            <person name="Wolf J."/>
            <person name="Bergner S.V."/>
            <person name="Schilhabel M.B."/>
            <person name="Klostermeier U.C."/>
            <person name="Beiko R.G."/>
            <person name="Rosenstiel P."/>
            <person name="Hippler M."/>
            <person name="Laroche J."/>
        </authorList>
    </citation>
    <scope>NUCLEOTIDE SEQUENCE [LARGE SCALE GENOMIC DNA]</scope>
    <source>
        <strain evidence="2 3">CCMP1005</strain>
    </source>
</reference>
<keyword evidence="1" id="KW-0812">Transmembrane</keyword>
<dbReference type="OrthoDB" id="48084at2759"/>
<keyword evidence="3" id="KW-1185">Reference proteome</keyword>
<feature type="transmembrane region" description="Helical" evidence="1">
    <location>
        <begin position="152"/>
        <end position="178"/>
    </location>
</feature>
<organism evidence="2 3">
    <name type="scientific">Thalassiosira oceanica</name>
    <name type="common">Marine diatom</name>
    <dbReference type="NCBI Taxonomy" id="159749"/>
    <lineage>
        <taxon>Eukaryota</taxon>
        <taxon>Sar</taxon>
        <taxon>Stramenopiles</taxon>
        <taxon>Ochrophyta</taxon>
        <taxon>Bacillariophyta</taxon>
        <taxon>Coscinodiscophyceae</taxon>
        <taxon>Thalassiosirophycidae</taxon>
        <taxon>Thalassiosirales</taxon>
        <taxon>Thalassiosiraceae</taxon>
        <taxon>Thalassiosira</taxon>
    </lineage>
</organism>
<dbReference type="Proteomes" id="UP000266841">
    <property type="component" value="Unassembled WGS sequence"/>
</dbReference>
<keyword evidence="1" id="KW-1133">Transmembrane helix</keyword>
<evidence type="ECO:0000256" key="1">
    <source>
        <dbReference type="SAM" id="Phobius"/>
    </source>
</evidence>
<comment type="caution">
    <text evidence="2">The sequence shown here is derived from an EMBL/GenBank/DDBJ whole genome shotgun (WGS) entry which is preliminary data.</text>
</comment>
<accession>K0SJF6</accession>
<sequence length="198" mass="21783">MAFIKTALCATRHSGYGHNLSNLFAHEAMADSLLVASQALIASPSSSGVAGDAVMSAKDIREGFLLGVALALSYSFLNGQSTSSSFVSWPGQRGNDSPRQELNQTVDDRQVFGEWNETKREENYVLYNTRIRERLNTGAGRQRSESTKESKVVIIALMALFFPIFGVETFFALSRLFFCEMGDPSLKGEFVSNMCSPR</sequence>
<gene>
    <name evidence="2" type="ORF">THAOC_12683</name>
</gene>
<keyword evidence="1" id="KW-0472">Membrane</keyword>
<name>K0SJF6_THAOC</name>
<dbReference type="EMBL" id="AGNL01014993">
    <property type="protein sequence ID" value="EJK66403.1"/>
    <property type="molecule type" value="Genomic_DNA"/>
</dbReference>